<dbReference type="Proteomes" id="UP000054845">
    <property type="component" value="Unassembled WGS sequence"/>
</dbReference>
<feature type="region of interest" description="Disordered" evidence="1">
    <location>
        <begin position="175"/>
        <end position="251"/>
    </location>
</feature>
<keyword evidence="3" id="KW-1185">Reference proteome</keyword>
<feature type="compositionally biased region" description="Basic residues" evidence="1">
    <location>
        <begin position="124"/>
        <end position="146"/>
    </location>
</feature>
<feature type="region of interest" description="Disordered" evidence="1">
    <location>
        <begin position="115"/>
        <end position="149"/>
    </location>
</feature>
<proteinExistence type="predicted"/>
<accession>A0A0N7LB49</accession>
<feature type="compositionally biased region" description="Pro residues" evidence="1">
    <location>
        <begin position="211"/>
        <end position="221"/>
    </location>
</feature>
<dbReference type="EMBL" id="CCYA01000270">
    <property type="protein sequence ID" value="CEH18394.1"/>
    <property type="molecule type" value="Genomic_DNA"/>
</dbReference>
<sequence>MVDHNVSIADWARFLEDIEVAGRLSGGQRILTDLVLPTTAHLGAAAFFVSRAIQRSMKRKKEPVVLGTIEEWAESFFAPRGLDVYVAQGQERLTSLAQAQGPVPKYTHDGLKYGKKERKEMRRERKRQKKEMRNAKRQHRRALKAKGVHDGGRALAIIVSPLGYQPHASHLPAMGAQGFVPNPQPAAQYHVHSQQYPQQPYPAGPSYPQQPYRPPSIPPSAPHYSNQPYPPPQSCPPQASMRSAPNVERKE</sequence>
<dbReference type="OrthoDB" id="5314275at2759"/>
<evidence type="ECO:0000313" key="3">
    <source>
        <dbReference type="Proteomes" id="UP000054845"/>
    </source>
</evidence>
<dbReference type="AlphaFoldDB" id="A0A0N7LB49"/>
<dbReference type="Pfam" id="PF15496">
    <property type="entry name" value="DUF4646"/>
    <property type="match status" value="1"/>
</dbReference>
<evidence type="ECO:0000256" key="1">
    <source>
        <dbReference type="SAM" id="MobiDB-lite"/>
    </source>
</evidence>
<reference evidence="2 3" key="1">
    <citation type="submission" date="2014-09" db="EMBL/GenBank/DDBJ databases">
        <authorList>
            <person name="Magalhaes I.L.F."/>
            <person name="Oliveira U."/>
            <person name="Santos F.R."/>
            <person name="Vidigal T.H.D.A."/>
            <person name="Brescovit A.D."/>
            <person name="Santos A.J."/>
        </authorList>
    </citation>
    <scope>NUCLEOTIDE SEQUENCE [LARGE SCALE GENOMIC DNA]</scope>
</reference>
<protein>
    <submittedName>
        <fullName evidence="2">Uncharacterized protein</fullName>
    </submittedName>
</protein>
<evidence type="ECO:0000313" key="2">
    <source>
        <dbReference type="EMBL" id="CEH18394.1"/>
    </source>
</evidence>
<dbReference type="InterPro" id="IPR028018">
    <property type="entry name" value="DUF4646"/>
</dbReference>
<dbReference type="STRING" id="401625.A0A0N7LB49"/>
<name>A0A0N7LB49_9BASI</name>
<organism evidence="2 3">
    <name type="scientific">Ceraceosorus bombacis</name>
    <dbReference type="NCBI Taxonomy" id="401625"/>
    <lineage>
        <taxon>Eukaryota</taxon>
        <taxon>Fungi</taxon>
        <taxon>Dikarya</taxon>
        <taxon>Basidiomycota</taxon>
        <taxon>Ustilaginomycotina</taxon>
        <taxon>Exobasidiomycetes</taxon>
        <taxon>Ceraceosorales</taxon>
        <taxon>Ceraceosoraceae</taxon>
        <taxon>Ceraceosorus</taxon>
    </lineage>
</organism>